<gene>
    <name evidence="1" type="ORF">FIV50_13435</name>
</gene>
<accession>A0A4Y5YWF3</accession>
<proteinExistence type="predicted"/>
<dbReference type="AlphaFoldDB" id="A0A4Y5YWF3"/>
<dbReference type="Proteomes" id="UP000316125">
    <property type="component" value="Chromosome"/>
</dbReference>
<sequence length="230" mass="24366">MAGAARVNRVPVKLANAPAPFPPAELPDLSAAGLDTALASASVRGAHGDPLLFARALAAGVEQDPAAATDRDRALDLVAIAAWRSGALGLRDDALARLGHLDTPEQRLAAAATLGVGVDVLDEFRRRQQTDRFWWPGRVDQRGYVLAVGGFRGIGGAWIRPPERVETLADAGAFALLVAGSWWRLDSDVWGARLSVLSEAPSTVHSRDDGVSIVIGPDTHLAWVHVRDQA</sequence>
<dbReference type="EMBL" id="CP041040">
    <property type="protein sequence ID" value="QDE36659.1"/>
    <property type="molecule type" value="Genomic_DNA"/>
</dbReference>
<organism evidence="1 2">
    <name type="scientific">Microbacterium foliorum</name>
    <dbReference type="NCBI Taxonomy" id="104336"/>
    <lineage>
        <taxon>Bacteria</taxon>
        <taxon>Bacillati</taxon>
        <taxon>Actinomycetota</taxon>
        <taxon>Actinomycetes</taxon>
        <taxon>Micrococcales</taxon>
        <taxon>Microbacteriaceae</taxon>
        <taxon>Microbacterium</taxon>
    </lineage>
</organism>
<reference evidence="1 2" key="1">
    <citation type="submission" date="2019-06" db="EMBL/GenBank/DDBJ databases">
        <title>Complete genome of Microbacterium foliorum M2.</title>
        <authorList>
            <person name="Cao G."/>
        </authorList>
    </citation>
    <scope>NUCLEOTIDE SEQUENCE [LARGE SCALE GENOMIC DNA]</scope>
    <source>
        <strain evidence="1 2">M2</strain>
    </source>
</reference>
<dbReference type="OrthoDB" id="4617508at2"/>
<evidence type="ECO:0000313" key="2">
    <source>
        <dbReference type="Proteomes" id="UP000316125"/>
    </source>
</evidence>
<protein>
    <submittedName>
        <fullName evidence="1">Potassium transporter Kef</fullName>
    </submittedName>
</protein>
<evidence type="ECO:0000313" key="1">
    <source>
        <dbReference type="EMBL" id="QDE36659.1"/>
    </source>
</evidence>
<name>A0A4Y5YWF3_9MICO</name>